<dbReference type="Proteomes" id="UP001552299">
    <property type="component" value="Unassembled WGS sequence"/>
</dbReference>
<feature type="region of interest" description="Disordered" evidence="1">
    <location>
        <begin position="169"/>
        <end position="223"/>
    </location>
</feature>
<feature type="region of interest" description="Disordered" evidence="1">
    <location>
        <begin position="244"/>
        <end position="318"/>
    </location>
</feature>
<proteinExistence type="predicted"/>
<reference evidence="2 3" key="1">
    <citation type="journal article" date="2024" name="Plant Biotechnol. J.">
        <title>Dendrobium thyrsiflorum genome and its molecular insights into genes involved in important horticultural traits.</title>
        <authorList>
            <person name="Chen B."/>
            <person name="Wang J.Y."/>
            <person name="Zheng P.J."/>
            <person name="Li K.L."/>
            <person name="Liang Y.M."/>
            <person name="Chen X.F."/>
            <person name="Zhang C."/>
            <person name="Zhao X."/>
            <person name="He X."/>
            <person name="Zhang G.Q."/>
            <person name="Liu Z.J."/>
            <person name="Xu Q."/>
        </authorList>
    </citation>
    <scope>NUCLEOTIDE SEQUENCE [LARGE SCALE GENOMIC DNA]</scope>
    <source>
        <strain evidence="2">GZMU011</strain>
    </source>
</reference>
<evidence type="ECO:0000256" key="1">
    <source>
        <dbReference type="SAM" id="MobiDB-lite"/>
    </source>
</evidence>
<evidence type="ECO:0000313" key="3">
    <source>
        <dbReference type="Proteomes" id="UP001552299"/>
    </source>
</evidence>
<feature type="region of interest" description="Disordered" evidence="1">
    <location>
        <begin position="52"/>
        <end position="71"/>
    </location>
</feature>
<feature type="region of interest" description="Disordered" evidence="1">
    <location>
        <begin position="93"/>
        <end position="119"/>
    </location>
</feature>
<evidence type="ECO:0000313" key="2">
    <source>
        <dbReference type="EMBL" id="KAL0917097.1"/>
    </source>
</evidence>
<feature type="compositionally biased region" description="Basic and acidic residues" evidence="1">
    <location>
        <begin position="101"/>
        <end position="119"/>
    </location>
</feature>
<sequence length="336" mass="36099">MAEEAHGSEKVPSQPRACVVASDQSVVASDPIGKGNVVEGARGQVVAKESTRVVTSSSVPPPKEAIKENSIQGEQWETVVSKKTTKMLKQLEGVPGVKWKSPTEPDPFRDPHFPAGPRKEYPKLLAASVSPWPCTLSPQQKTGTITPLTVIYDWKPSPCTFCGSINHSQNQCPSNPNPTTAQPQPMTQGRNTSHKPRGSKPPNISIPKPPLPPALPPTQPPSIFLVKSTSAHSLIHSTNQNLIPNLNSPSEDPLNIQDCFNPLQVPSASPLPNSNPITSPNKFAMLSKNQDIPSSSSLETDHTIEQPVTTIDGSPENGKASLLDYFFCPSNTKPKS</sequence>
<feature type="compositionally biased region" description="Polar residues" evidence="1">
    <location>
        <begin position="169"/>
        <end position="191"/>
    </location>
</feature>
<dbReference type="EMBL" id="JANQDX010000010">
    <property type="protein sequence ID" value="KAL0917097.1"/>
    <property type="molecule type" value="Genomic_DNA"/>
</dbReference>
<gene>
    <name evidence="2" type="ORF">M5K25_012143</name>
</gene>
<organism evidence="2 3">
    <name type="scientific">Dendrobium thyrsiflorum</name>
    <name type="common">Pinecone-like raceme dendrobium</name>
    <name type="synonym">Orchid</name>
    <dbReference type="NCBI Taxonomy" id="117978"/>
    <lineage>
        <taxon>Eukaryota</taxon>
        <taxon>Viridiplantae</taxon>
        <taxon>Streptophyta</taxon>
        <taxon>Embryophyta</taxon>
        <taxon>Tracheophyta</taxon>
        <taxon>Spermatophyta</taxon>
        <taxon>Magnoliopsida</taxon>
        <taxon>Liliopsida</taxon>
        <taxon>Asparagales</taxon>
        <taxon>Orchidaceae</taxon>
        <taxon>Epidendroideae</taxon>
        <taxon>Malaxideae</taxon>
        <taxon>Dendrobiinae</taxon>
        <taxon>Dendrobium</taxon>
    </lineage>
</organism>
<protein>
    <submittedName>
        <fullName evidence="2">Uncharacterized protein</fullName>
    </submittedName>
</protein>
<feature type="compositionally biased region" description="Polar residues" evidence="1">
    <location>
        <begin position="264"/>
        <end position="298"/>
    </location>
</feature>
<name>A0ABD0V389_DENTH</name>
<keyword evidence="3" id="KW-1185">Reference proteome</keyword>
<dbReference type="AlphaFoldDB" id="A0ABD0V389"/>
<accession>A0ABD0V389</accession>
<comment type="caution">
    <text evidence="2">The sequence shown here is derived from an EMBL/GenBank/DDBJ whole genome shotgun (WGS) entry which is preliminary data.</text>
</comment>
<feature type="compositionally biased region" description="Pro residues" evidence="1">
    <location>
        <begin position="207"/>
        <end position="220"/>
    </location>
</feature>